<dbReference type="Gene3D" id="3.90.700.10">
    <property type="entry name" value="Succinate dehydrogenase/fumarate reductase flavoprotein, catalytic domain"/>
    <property type="match status" value="1"/>
</dbReference>
<dbReference type="InterPro" id="IPR036188">
    <property type="entry name" value="FAD/NAD-bd_sf"/>
</dbReference>
<accession>A0ABY7K502</accession>
<dbReference type="Proteomes" id="UP001164693">
    <property type="component" value="Chromosome"/>
</dbReference>
<keyword evidence="2" id="KW-0285">Flavoprotein</keyword>
<dbReference type="InterPro" id="IPR003953">
    <property type="entry name" value="FAD-dep_OxRdtase_2_FAD-bd"/>
</dbReference>
<evidence type="ECO:0000256" key="1">
    <source>
        <dbReference type="ARBA" id="ARBA00001974"/>
    </source>
</evidence>
<dbReference type="SUPFAM" id="SSF51905">
    <property type="entry name" value="FAD/NAD(P)-binding domain"/>
    <property type="match status" value="1"/>
</dbReference>
<dbReference type="Pfam" id="PF00890">
    <property type="entry name" value="FAD_binding_2"/>
    <property type="match status" value="1"/>
</dbReference>
<comment type="cofactor">
    <cofactor evidence="1">
        <name>FAD</name>
        <dbReference type="ChEBI" id="CHEBI:57692"/>
    </cofactor>
</comment>
<keyword evidence="3" id="KW-0274">FAD</keyword>
<dbReference type="PANTHER" id="PTHR43400">
    <property type="entry name" value="FUMARATE REDUCTASE"/>
    <property type="match status" value="1"/>
</dbReference>
<evidence type="ECO:0000256" key="4">
    <source>
        <dbReference type="ARBA" id="ARBA00023002"/>
    </source>
</evidence>
<proteinExistence type="predicted"/>
<keyword evidence="7" id="KW-1185">Reference proteome</keyword>
<dbReference type="InterPro" id="IPR027477">
    <property type="entry name" value="Succ_DH/fumarate_Rdtase_cat_sf"/>
</dbReference>
<feature type="domain" description="FAD-dependent oxidoreductase 2 FAD-binding" evidence="5">
    <location>
        <begin position="1"/>
        <end position="408"/>
    </location>
</feature>
<dbReference type="SUPFAM" id="SSF56425">
    <property type="entry name" value="Succinate dehydrogenase/fumarate reductase flavoprotein, catalytic domain"/>
    <property type="match status" value="1"/>
</dbReference>
<keyword evidence="4" id="KW-0560">Oxidoreductase</keyword>
<name>A0ABY7K502_9ACTN</name>
<evidence type="ECO:0000313" key="7">
    <source>
        <dbReference type="Proteomes" id="UP001164693"/>
    </source>
</evidence>
<dbReference type="InterPro" id="IPR050315">
    <property type="entry name" value="FAD-oxidoreductase_2"/>
</dbReference>
<evidence type="ECO:0000259" key="5">
    <source>
        <dbReference type="Pfam" id="PF00890"/>
    </source>
</evidence>
<dbReference type="EMBL" id="CP097463">
    <property type="protein sequence ID" value="WAX58351.1"/>
    <property type="molecule type" value="Genomic_DNA"/>
</dbReference>
<evidence type="ECO:0000256" key="3">
    <source>
        <dbReference type="ARBA" id="ARBA00022827"/>
    </source>
</evidence>
<gene>
    <name evidence="6" type="ORF">M6B22_06190</name>
</gene>
<organism evidence="6 7">
    <name type="scientific">Jatrophihabitans cynanchi</name>
    <dbReference type="NCBI Taxonomy" id="2944128"/>
    <lineage>
        <taxon>Bacteria</taxon>
        <taxon>Bacillati</taxon>
        <taxon>Actinomycetota</taxon>
        <taxon>Actinomycetes</taxon>
        <taxon>Jatrophihabitantales</taxon>
        <taxon>Jatrophihabitantaceae</taxon>
        <taxon>Jatrophihabitans</taxon>
    </lineage>
</organism>
<dbReference type="RefSeq" id="WP_331459790.1">
    <property type="nucleotide sequence ID" value="NZ_CP097463.1"/>
</dbReference>
<dbReference type="Gene3D" id="3.50.50.60">
    <property type="entry name" value="FAD/NAD(P)-binding domain"/>
    <property type="match status" value="1"/>
</dbReference>
<reference evidence="6" key="1">
    <citation type="submission" date="2022-05" db="EMBL/GenBank/DDBJ databases">
        <title>Jatrophihabitans sp. SB3-54 whole genome sequence.</title>
        <authorList>
            <person name="Suh M.K."/>
            <person name="Eom M.K."/>
            <person name="Kim J.S."/>
            <person name="Kim H.S."/>
            <person name="Do H.E."/>
            <person name="Shin Y.K."/>
            <person name="Lee J.-S."/>
        </authorList>
    </citation>
    <scope>NUCLEOTIDE SEQUENCE</scope>
    <source>
        <strain evidence="6">SB3-54</strain>
    </source>
</reference>
<protein>
    <submittedName>
        <fullName evidence="6">FAD-binding protein</fullName>
    </submittedName>
</protein>
<evidence type="ECO:0000256" key="2">
    <source>
        <dbReference type="ARBA" id="ARBA00022630"/>
    </source>
</evidence>
<sequence length="435" mass="45496">MAGLTAAARASAAGCQVALVEKAQHTGGSAAMSGGVLWQPASRDLLRAVDPSGEAELVDVFFDRFPEALAWVRATGVEVGDRTGVLGYGVGQIIDIIGYLRACERQVRSSGGWVVTGASVDRLVLDGDAVTGAVVTDRDGTYVVEAKSVLLATGGFQGDPGRRRQYLGSAAETMLLRSNPVSAGDGLRLGLAAGAATSEHMNGFYGHLMISPLSALHEADFVRLSQWYCTHSIVVNLQGERITDESRGYALCAQAAIAQPEPRVAVLFDERVRSTLAVGSTGVQGLEVVDRLAEAQRVGGRIAQADTWEALAQMIGEWGFDGSRSMQTVETFNLALGSDEVLSPPRDRYRTALDEGPFFAVEAQPAITFSMGGLRIDKDARVLRADGQAIDGLLAAGADSGGTFAHGYGGGLALGSVFGTVAAEHAVRRAGRVSA</sequence>
<dbReference type="PANTHER" id="PTHR43400:SF10">
    <property type="entry name" value="3-OXOSTEROID 1-DEHYDROGENASE"/>
    <property type="match status" value="1"/>
</dbReference>
<evidence type="ECO:0000313" key="6">
    <source>
        <dbReference type="EMBL" id="WAX58351.1"/>
    </source>
</evidence>